<dbReference type="GO" id="GO:0009055">
    <property type="term" value="F:electron transfer activity"/>
    <property type="evidence" value="ECO:0007669"/>
    <property type="project" value="InterPro"/>
</dbReference>
<dbReference type="InterPro" id="IPR003245">
    <property type="entry name" value="Phytocyanin_dom"/>
</dbReference>
<dbReference type="SUPFAM" id="SSF49503">
    <property type="entry name" value="Cupredoxins"/>
    <property type="match status" value="1"/>
</dbReference>
<evidence type="ECO:0000259" key="1">
    <source>
        <dbReference type="PROSITE" id="PS51485"/>
    </source>
</evidence>
<dbReference type="STRING" id="4615.A0A199VY96"/>
<sequence length="147" mass="16397">MALRTGVGIVGVAIFLVVVLNISEGSLAARFIVGDSARWSFGYNYTDWAINNAPFFQYDTLVFKYDPPNSATFPHSVYLMKNLRSFLECDLSKAILVGNVTQGDGQGFEFLLKKRKTHYFACGERNGTHCKIGLMKFSVLPKRPCEA</sequence>
<dbReference type="AlphaFoldDB" id="A0A199VY96"/>
<accession>A0A199VY96</accession>
<reference evidence="2 3" key="1">
    <citation type="journal article" date="2016" name="DNA Res.">
        <title>The draft genome of MD-2 pineapple using hybrid error correction of long reads.</title>
        <authorList>
            <person name="Redwan R.M."/>
            <person name="Saidin A."/>
            <person name="Kumar S.V."/>
        </authorList>
    </citation>
    <scope>NUCLEOTIDE SEQUENCE [LARGE SCALE GENOMIC DNA]</scope>
    <source>
        <strain evidence="3">cv. MD2</strain>
        <tissue evidence="2">Leaf</tissue>
    </source>
</reference>
<dbReference type="PANTHER" id="PTHR34052:SF1">
    <property type="entry name" value="OS06G0216700 PROTEIN"/>
    <property type="match status" value="1"/>
</dbReference>
<comment type="caution">
    <text evidence="2">The sequence shown here is derived from an EMBL/GenBank/DDBJ whole genome shotgun (WGS) entry which is preliminary data.</text>
</comment>
<dbReference type="Pfam" id="PF02298">
    <property type="entry name" value="Cu_bind_like"/>
    <property type="match status" value="1"/>
</dbReference>
<dbReference type="Proteomes" id="UP000092600">
    <property type="component" value="Unassembled WGS sequence"/>
</dbReference>
<evidence type="ECO:0000313" key="3">
    <source>
        <dbReference type="Proteomes" id="UP000092600"/>
    </source>
</evidence>
<evidence type="ECO:0000313" key="2">
    <source>
        <dbReference type="EMBL" id="OAY81974.1"/>
    </source>
</evidence>
<name>A0A199VY96_ANACO</name>
<dbReference type="InterPro" id="IPR008972">
    <property type="entry name" value="Cupredoxin"/>
</dbReference>
<organism evidence="2 3">
    <name type="scientific">Ananas comosus</name>
    <name type="common">Pineapple</name>
    <name type="synonym">Ananas ananas</name>
    <dbReference type="NCBI Taxonomy" id="4615"/>
    <lineage>
        <taxon>Eukaryota</taxon>
        <taxon>Viridiplantae</taxon>
        <taxon>Streptophyta</taxon>
        <taxon>Embryophyta</taxon>
        <taxon>Tracheophyta</taxon>
        <taxon>Spermatophyta</taxon>
        <taxon>Magnoliopsida</taxon>
        <taxon>Liliopsida</taxon>
        <taxon>Poales</taxon>
        <taxon>Bromeliaceae</taxon>
        <taxon>Bromelioideae</taxon>
        <taxon>Ananas</taxon>
    </lineage>
</organism>
<proteinExistence type="predicted"/>
<dbReference type="PANTHER" id="PTHR34052">
    <property type="entry name" value="GLYCINE-RICH PROTEIN-LIKE"/>
    <property type="match status" value="1"/>
</dbReference>
<protein>
    <submittedName>
        <fullName evidence="2">Blue copper protein</fullName>
    </submittedName>
</protein>
<gene>
    <name evidence="2" type="ORF">ACMD2_13421</name>
</gene>
<dbReference type="PROSITE" id="PS51485">
    <property type="entry name" value="PHYTOCYANIN"/>
    <property type="match status" value="1"/>
</dbReference>
<feature type="domain" description="Phytocyanin" evidence="1">
    <location>
        <begin position="29"/>
        <end position="143"/>
    </location>
</feature>
<dbReference type="EMBL" id="LSRQ01000564">
    <property type="protein sequence ID" value="OAY81974.1"/>
    <property type="molecule type" value="Genomic_DNA"/>
</dbReference>
<dbReference type="Gene3D" id="2.60.40.420">
    <property type="entry name" value="Cupredoxins - blue copper proteins"/>
    <property type="match status" value="1"/>
</dbReference>